<evidence type="ECO:0008006" key="4">
    <source>
        <dbReference type="Google" id="ProtNLM"/>
    </source>
</evidence>
<name>A0ABT0HMP6_9BACT</name>
<feature type="region of interest" description="Disordered" evidence="1">
    <location>
        <begin position="127"/>
        <end position="148"/>
    </location>
</feature>
<comment type="caution">
    <text evidence="2">The sequence shown here is derived from an EMBL/GenBank/DDBJ whole genome shotgun (WGS) entry which is preliminary data.</text>
</comment>
<evidence type="ECO:0000313" key="2">
    <source>
        <dbReference type="EMBL" id="MCK8492923.1"/>
    </source>
</evidence>
<dbReference type="EMBL" id="JALPRF010000002">
    <property type="protein sequence ID" value="MCK8492923.1"/>
    <property type="molecule type" value="Genomic_DNA"/>
</dbReference>
<sequence>MPIDRKKYHPKWKLISYLIRFRRAKNRCEVCGLLNYSVGFWIQGKWFSPDEDDPPETGFATYQEAKEWRDTYNGKIGWDYSHDTNKVCVVILTVSHLDHDEKNNRFHNLKAMCQTCHLTHDRKDNAQRRMYGPTGRHHNQLKLDYEPK</sequence>
<keyword evidence="3" id="KW-1185">Reference proteome</keyword>
<accession>A0ABT0HMP6</accession>
<organism evidence="2 3">
    <name type="scientific">Spirosoma liriopis</name>
    <dbReference type="NCBI Taxonomy" id="2937440"/>
    <lineage>
        <taxon>Bacteria</taxon>
        <taxon>Pseudomonadati</taxon>
        <taxon>Bacteroidota</taxon>
        <taxon>Cytophagia</taxon>
        <taxon>Cytophagales</taxon>
        <taxon>Cytophagaceae</taxon>
        <taxon>Spirosoma</taxon>
    </lineage>
</organism>
<evidence type="ECO:0000313" key="3">
    <source>
        <dbReference type="Proteomes" id="UP001202180"/>
    </source>
</evidence>
<reference evidence="2 3" key="1">
    <citation type="submission" date="2022-04" db="EMBL/GenBank/DDBJ databases">
        <title>Spirosoma sp. strain RP8 genome sequencing and assembly.</title>
        <authorList>
            <person name="Jung Y."/>
        </authorList>
    </citation>
    <scope>NUCLEOTIDE SEQUENCE [LARGE SCALE GENOMIC DNA]</scope>
    <source>
        <strain evidence="2 3">RP8</strain>
    </source>
</reference>
<proteinExistence type="predicted"/>
<dbReference type="RefSeq" id="WP_248477515.1">
    <property type="nucleotide sequence ID" value="NZ_JALPRF010000002.1"/>
</dbReference>
<protein>
    <recommendedName>
        <fullName evidence="4">HNH endonuclease</fullName>
    </recommendedName>
</protein>
<dbReference type="Proteomes" id="UP001202180">
    <property type="component" value="Unassembled WGS sequence"/>
</dbReference>
<evidence type="ECO:0000256" key="1">
    <source>
        <dbReference type="SAM" id="MobiDB-lite"/>
    </source>
</evidence>
<gene>
    <name evidence="2" type="ORF">M0L20_13730</name>
</gene>